<dbReference type="PRINTS" id="PR00420">
    <property type="entry name" value="RNGMNOXGNASE"/>
</dbReference>
<organism evidence="6 7">
    <name type="scientific">Ruminiclostridium sufflavum DSM 19573</name>
    <dbReference type="NCBI Taxonomy" id="1121337"/>
    <lineage>
        <taxon>Bacteria</taxon>
        <taxon>Bacillati</taxon>
        <taxon>Bacillota</taxon>
        <taxon>Clostridia</taxon>
        <taxon>Eubacteriales</taxon>
        <taxon>Oscillospiraceae</taxon>
        <taxon>Ruminiclostridium</taxon>
    </lineage>
</organism>
<dbReference type="GO" id="GO:0046872">
    <property type="term" value="F:metal ion binding"/>
    <property type="evidence" value="ECO:0007669"/>
    <property type="project" value="UniProtKB-KW"/>
</dbReference>
<keyword evidence="3" id="KW-0560">Oxidoreductase</keyword>
<dbReference type="OrthoDB" id="9777740at2"/>
<name>A0A318Y2Q3_9FIRM</name>
<dbReference type="Pfam" id="PF12831">
    <property type="entry name" value="FAD_oxidored"/>
    <property type="match status" value="1"/>
</dbReference>
<dbReference type="RefSeq" id="WP_110463156.1">
    <property type="nucleotide sequence ID" value="NZ_QKMR01000023.1"/>
</dbReference>
<evidence type="ECO:0000256" key="5">
    <source>
        <dbReference type="ARBA" id="ARBA00023014"/>
    </source>
</evidence>
<dbReference type="SUPFAM" id="SSF51905">
    <property type="entry name" value="FAD/NAD(P)-binding domain"/>
    <property type="match status" value="1"/>
</dbReference>
<keyword evidence="1" id="KW-0004">4Fe-4S</keyword>
<dbReference type="AlphaFoldDB" id="A0A318Y2Q3"/>
<evidence type="ECO:0000313" key="7">
    <source>
        <dbReference type="Proteomes" id="UP000248132"/>
    </source>
</evidence>
<dbReference type="Gene3D" id="3.50.50.60">
    <property type="entry name" value="FAD/NAD(P)-binding domain"/>
    <property type="match status" value="1"/>
</dbReference>
<dbReference type="GO" id="GO:0051539">
    <property type="term" value="F:4 iron, 4 sulfur cluster binding"/>
    <property type="evidence" value="ECO:0007669"/>
    <property type="project" value="UniProtKB-KW"/>
</dbReference>
<gene>
    <name evidence="6" type="ORF">LY28_03186</name>
</gene>
<proteinExistence type="predicted"/>
<protein>
    <submittedName>
        <fullName evidence="6">FAD dependent oxidoreductase</fullName>
    </submittedName>
</protein>
<evidence type="ECO:0000256" key="3">
    <source>
        <dbReference type="ARBA" id="ARBA00023002"/>
    </source>
</evidence>
<keyword evidence="7" id="KW-1185">Reference proteome</keyword>
<dbReference type="PANTHER" id="PTHR43498:SF1">
    <property type="entry name" value="COB--COM HETERODISULFIDE REDUCTASE IRON-SULFUR SUBUNIT A"/>
    <property type="match status" value="1"/>
</dbReference>
<keyword evidence="4" id="KW-0408">Iron</keyword>
<evidence type="ECO:0000313" key="6">
    <source>
        <dbReference type="EMBL" id="PYG85766.1"/>
    </source>
</evidence>
<keyword evidence="2" id="KW-0479">Metal-binding</keyword>
<keyword evidence="5" id="KW-0411">Iron-sulfur</keyword>
<dbReference type="Proteomes" id="UP000248132">
    <property type="component" value="Unassembled WGS sequence"/>
</dbReference>
<reference evidence="6 7" key="1">
    <citation type="submission" date="2018-06" db="EMBL/GenBank/DDBJ databases">
        <title>Genomic Encyclopedia of Type Strains, Phase I: the one thousand microbial genomes (KMG-I) project.</title>
        <authorList>
            <person name="Kyrpides N."/>
        </authorList>
    </citation>
    <scope>NUCLEOTIDE SEQUENCE [LARGE SCALE GENOMIC DNA]</scope>
    <source>
        <strain evidence="6 7">DSM 19573</strain>
    </source>
</reference>
<dbReference type="InterPro" id="IPR039650">
    <property type="entry name" value="HdrA-like"/>
</dbReference>
<comment type="caution">
    <text evidence="6">The sequence shown here is derived from an EMBL/GenBank/DDBJ whole genome shotgun (WGS) entry which is preliminary data.</text>
</comment>
<dbReference type="PANTHER" id="PTHR43498">
    <property type="entry name" value="FERREDOXIN:COB-COM HETERODISULFIDE REDUCTASE SUBUNIT A"/>
    <property type="match status" value="1"/>
</dbReference>
<dbReference type="GO" id="GO:0016491">
    <property type="term" value="F:oxidoreductase activity"/>
    <property type="evidence" value="ECO:0007669"/>
    <property type="project" value="UniProtKB-KW"/>
</dbReference>
<dbReference type="InterPro" id="IPR036188">
    <property type="entry name" value="FAD/NAD-bd_sf"/>
</dbReference>
<dbReference type="EMBL" id="QKMR01000023">
    <property type="protein sequence ID" value="PYG85766.1"/>
    <property type="molecule type" value="Genomic_DNA"/>
</dbReference>
<accession>A0A318Y2Q3</accession>
<evidence type="ECO:0000256" key="2">
    <source>
        <dbReference type="ARBA" id="ARBA00022723"/>
    </source>
</evidence>
<evidence type="ECO:0000256" key="1">
    <source>
        <dbReference type="ARBA" id="ARBA00022485"/>
    </source>
</evidence>
<evidence type="ECO:0000256" key="4">
    <source>
        <dbReference type="ARBA" id="ARBA00023004"/>
    </source>
</evidence>
<sequence>MPEVNYIAKIGDIYTPEVLVVGGGPAGIAAAISSARNGAETMLIEKYGFLGGMATNALVGPFMTCYDGKGETQIIKGVFDELVRRMEELGGAIHPSKVGWSTSYAAFIEKGHHHVTPFDSEVLKIAAEDMLQESGVKLLYYTQFIDCITEGNKIKSVIAGRKEGLCAINAKIIIDCSGDADVAEKAGVPTVKGRQKDNSMQPATMFFRVCNVDSDRVYEYVDENKHLMDKPFFGAFNWLIKEGRKTGEWDIKRDEMGTYETNQKGEWKLNTTRITEVDGTKSSELTLASIEGRKQARKVYSFLKKHVPGFENAKMMETGAAIGIRETRHIEGKYVIQKEDILNSRTFEDDILLCANAIDIHADDGSGGEYVVVDKWYGIPYRSLVPNNCDNLLVAGRSISSASEAVSAFRVMPPCFGIGQAAGTAAAICIKDAVSPEAVSVNKLQKTLISQGVFLDKQ</sequence>